<dbReference type="STRING" id="212602.A0A420I5P9"/>
<dbReference type="Proteomes" id="UP000286134">
    <property type="component" value="Unassembled WGS sequence"/>
</dbReference>
<sequence>MSYTVPESVNTSSSSSFQSLVSVDKFEINSPEKMSGNDTTMQDRFSKESSQSTINDLHEAIPFLTQQQLEQVLQFIQQQKQEATLQPLQPASQPVHTTVITRKETSWPSWDGNRESYSDYRFKLEIKVEEDGQLFSSSRAVCLGMMESLPEGKRHK</sequence>
<organism evidence="1 2">
    <name type="scientific">Erysiphe neolycopersici</name>
    <dbReference type="NCBI Taxonomy" id="212602"/>
    <lineage>
        <taxon>Eukaryota</taxon>
        <taxon>Fungi</taxon>
        <taxon>Dikarya</taxon>
        <taxon>Ascomycota</taxon>
        <taxon>Pezizomycotina</taxon>
        <taxon>Leotiomycetes</taxon>
        <taxon>Erysiphales</taxon>
        <taxon>Erysiphaceae</taxon>
        <taxon>Erysiphe</taxon>
    </lineage>
</organism>
<evidence type="ECO:0000313" key="2">
    <source>
        <dbReference type="Proteomes" id="UP000286134"/>
    </source>
</evidence>
<feature type="non-terminal residue" evidence="1">
    <location>
        <position position="156"/>
    </location>
</feature>
<accession>A0A420I5P9</accession>
<name>A0A420I5P9_9PEZI</name>
<gene>
    <name evidence="1" type="ORF">OnM2_014038</name>
</gene>
<comment type="caution">
    <text evidence="1">The sequence shown here is derived from an EMBL/GenBank/DDBJ whole genome shotgun (WGS) entry which is preliminary data.</text>
</comment>
<evidence type="ECO:0000313" key="1">
    <source>
        <dbReference type="EMBL" id="RKF64975.1"/>
    </source>
</evidence>
<keyword evidence="2" id="KW-1185">Reference proteome</keyword>
<protein>
    <submittedName>
        <fullName evidence="1">Uncharacterized protein</fullName>
    </submittedName>
</protein>
<dbReference type="EMBL" id="MCFK01001447">
    <property type="protein sequence ID" value="RKF64975.1"/>
    <property type="molecule type" value="Genomic_DNA"/>
</dbReference>
<proteinExistence type="predicted"/>
<dbReference type="AlphaFoldDB" id="A0A420I5P9"/>
<reference evidence="1 2" key="1">
    <citation type="journal article" date="2018" name="BMC Genomics">
        <title>Comparative genome analyses reveal sequence features reflecting distinct modes of host-adaptation between dicot and monocot powdery mildew.</title>
        <authorList>
            <person name="Wu Y."/>
            <person name="Ma X."/>
            <person name="Pan Z."/>
            <person name="Kale S.D."/>
            <person name="Song Y."/>
            <person name="King H."/>
            <person name="Zhang Q."/>
            <person name="Presley C."/>
            <person name="Deng X."/>
            <person name="Wei C.I."/>
            <person name="Xiao S."/>
        </authorList>
    </citation>
    <scope>NUCLEOTIDE SEQUENCE [LARGE SCALE GENOMIC DNA]</scope>
    <source>
        <strain evidence="1">UMSG2</strain>
    </source>
</reference>